<dbReference type="Gene3D" id="1.20.1070.10">
    <property type="entry name" value="Rhodopsin 7-helix transmembrane proteins"/>
    <property type="match status" value="1"/>
</dbReference>
<keyword evidence="4" id="KW-0597">Phosphoprotein</keyword>
<evidence type="ECO:0000256" key="7">
    <source>
        <dbReference type="ARBA" id="ARBA00022723"/>
    </source>
</evidence>
<feature type="transmembrane region" description="Helical" evidence="24">
    <location>
        <begin position="859"/>
        <end position="880"/>
    </location>
</feature>
<dbReference type="Pfam" id="PF00431">
    <property type="entry name" value="CUB"/>
    <property type="match status" value="1"/>
</dbReference>
<dbReference type="GO" id="GO:0043236">
    <property type="term" value="F:laminin binding"/>
    <property type="evidence" value="ECO:0007669"/>
    <property type="project" value="TreeGrafter"/>
</dbReference>
<feature type="region of interest" description="Disordered" evidence="23">
    <location>
        <begin position="1120"/>
        <end position="1140"/>
    </location>
</feature>
<dbReference type="GO" id="GO:0007189">
    <property type="term" value="P:adenylate cyclase-activating G protein-coupled receptor signaling pathway"/>
    <property type="evidence" value="ECO:0007669"/>
    <property type="project" value="TreeGrafter"/>
</dbReference>
<dbReference type="Pfam" id="PF00002">
    <property type="entry name" value="7tm_2"/>
    <property type="match status" value="1"/>
</dbReference>
<evidence type="ECO:0000256" key="3">
    <source>
        <dbReference type="ARBA" id="ARBA00022475"/>
    </source>
</evidence>
<dbReference type="OrthoDB" id="10037534at2759"/>
<protein>
    <recommendedName>
        <fullName evidence="17">Adhesion G-protein coupled receptor G6</fullName>
    </recommendedName>
    <alternativeName>
        <fullName evidence="18">Developmentally regulated G-protein-coupled receptor</fullName>
    </alternativeName>
    <alternativeName>
        <fullName evidence="19">G-protein coupled receptor 126</fullName>
    </alternativeName>
</protein>
<evidence type="ECO:0000256" key="4">
    <source>
        <dbReference type="ARBA" id="ARBA00022553"/>
    </source>
</evidence>
<dbReference type="EMBL" id="VWZY01008683">
    <property type="protein sequence ID" value="NXI56459.1"/>
    <property type="molecule type" value="Genomic_DNA"/>
</dbReference>
<dbReference type="PROSITE" id="PS01180">
    <property type="entry name" value="CUB"/>
    <property type="match status" value="1"/>
</dbReference>
<reference evidence="29 30" key="1">
    <citation type="submission" date="2019-09" db="EMBL/GenBank/DDBJ databases">
        <title>Bird 10,000 Genomes (B10K) Project - Family phase.</title>
        <authorList>
            <person name="Zhang G."/>
        </authorList>
    </citation>
    <scope>NUCLEOTIDE SEQUENCE [LARGE SCALE GENOMIC DNA]</scope>
    <source>
        <strain evidence="29">B10K-DU-001-61</strain>
        <tissue evidence="29">Muscle</tissue>
    </source>
</reference>
<dbReference type="AlphaFoldDB" id="A0A7K9U6V9"/>
<dbReference type="PROSITE" id="PS50261">
    <property type="entry name" value="G_PROTEIN_RECEP_F2_4"/>
    <property type="match status" value="1"/>
</dbReference>
<keyword evidence="10 24" id="KW-1133">Transmembrane helix</keyword>
<dbReference type="SUPFAM" id="SSF49899">
    <property type="entry name" value="Concanavalin A-like lectins/glucanases"/>
    <property type="match status" value="1"/>
</dbReference>
<evidence type="ECO:0000256" key="8">
    <source>
        <dbReference type="ARBA" id="ARBA00022729"/>
    </source>
</evidence>
<dbReference type="GO" id="GO:0046872">
    <property type="term" value="F:metal ion binding"/>
    <property type="evidence" value="ECO:0007669"/>
    <property type="project" value="UniProtKB-KW"/>
</dbReference>
<evidence type="ECO:0000256" key="9">
    <source>
        <dbReference type="ARBA" id="ARBA00022837"/>
    </source>
</evidence>
<keyword evidence="13 22" id="KW-1015">Disulfide bond</keyword>
<dbReference type="InterPro" id="IPR013320">
    <property type="entry name" value="ConA-like_dom_sf"/>
</dbReference>
<dbReference type="GO" id="GO:0060347">
    <property type="term" value="P:heart trabecula formation"/>
    <property type="evidence" value="ECO:0007669"/>
    <property type="project" value="TreeGrafter"/>
</dbReference>
<feature type="transmembrane region" description="Helical" evidence="24">
    <location>
        <begin position="983"/>
        <end position="1013"/>
    </location>
</feature>
<evidence type="ECO:0000256" key="11">
    <source>
        <dbReference type="ARBA" id="ARBA00023040"/>
    </source>
</evidence>
<comment type="similarity">
    <text evidence="2">Belongs to the G-protein coupled receptor 2 family. Adhesion G-protein coupled receptor (ADGR) subfamily.</text>
</comment>
<evidence type="ECO:0000256" key="2">
    <source>
        <dbReference type="ARBA" id="ARBA00007343"/>
    </source>
</evidence>
<dbReference type="GO" id="GO:0004930">
    <property type="term" value="F:G protein-coupled receptor activity"/>
    <property type="evidence" value="ECO:0007669"/>
    <property type="project" value="UniProtKB-KW"/>
</dbReference>
<dbReference type="InterPro" id="IPR000832">
    <property type="entry name" value="GPCR_2_secretin-like"/>
</dbReference>
<gene>
    <name evidence="29" type="primary">Adgrg6</name>
    <name evidence="29" type="ORF">CHLAEN_R10209</name>
</gene>
<evidence type="ECO:0000256" key="21">
    <source>
        <dbReference type="ARBA" id="ARBA00093532"/>
    </source>
</evidence>
<evidence type="ECO:0000313" key="30">
    <source>
        <dbReference type="Proteomes" id="UP000579406"/>
    </source>
</evidence>
<dbReference type="InterPro" id="IPR017983">
    <property type="entry name" value="GPCR_2_secretin-like_CS"/>
</dbReference>
<comment type="subcellular location">
    <subcellularLocation>
        <location evidence="1">Cell membrane</location>
        <topology evidence="1">Multi-pass membrane protein</topology>
    </subcellularLocation>
</comment>
<dbReference type="InterPro" id="IPR035914">
    <property type="entry name" value="Sperma_CUB_dom_sf"/>
</dbReference>
<comment type="caution">
    <text evidence="22">Lacks conserved residue(s) required for the propagation of feature annotation.</text>
</comment>
<dbReference type="SMART" id="SM00159">
    <property type="entry name" value="PTX"/>
    <property type="match status" value="1"/>
</dbReference>
<dbReference type="PROSITE" id="PS00650">
    <property type="entry name" value="G_PROTEIN_RECEP_F2_2"/>
    <property type="match status" value="1"/>
</dbReference>
<feature type="domain" description="GAIN-B" evidence="26">
    <location>
        <begin position="630"/>
        <end position="811"/>
    </location>
</feature>
<evidence type="ECO:0000256" key="12">
    <source>
        <dbReference type="ARBA" id="ARBA00023136"/>
    </source>
</evidence>
<feature type="transmembrane region" description="Helical" evidence="24">
    <location>
        <begin position="928"/>
        <end position="949"/>
    </location>
</feature>
<dbReference type="Gene3D" id="2.60.120.200">
    <property type="match status" value="1"/>
</dbReference>
<dbReference type="SMART" id="SM00303">
    <property type="entry name" value="GPS"/>
    <property type="match status" value="1"/>
</dbReference>
<feature type="transmembrane region" description="Helical" evidence="24">
    <location>
        <begin position="886"/>
        <end position="908"/>
    </location>
</feature>
<keyword evidence="30" id="KW-1185">Reference proteome</keyword>
<feature type="transmembrane region" description="Helical" evidence="24">
    <location>
        <begin position="1059"/>
        <end position="1081"/>
    </location>
</feature>
<evidence type="ECO:0000256" key="1">
    <source>
        <dbReference type="ARBA" id="ARBA00004651"/>
    </source>
</evidence>
<evidence type="ECO:0000256" key="20">
    <source>
        <dbReference type="ARBA" id="ARBA00093343"/>
    </source>
</evidence>
<dbReference type="PANTHER" id="PTHR12011">
    <property type="entry name" value="ADHESION G-PROTEIN COUPLED RECEPTOR"/>
    <property type="match status" value="1"/>
</dbReference>
<keyword evidence="15" id="KW-0325">Glycoprotein</keyword>
<keyword evidence="16" id="KW-0807">Transducer</keyword>
<evidence type="ECO:0000256" key="22">
    <source>
        <dbReference type="PROSITE-ProRule" id="PRU00059"/>
    </source>
</evidence>
<feature type="domain" description="G-protein coupled receptors family 2 profile 2" evidence="27">
    <location>
        <begin position="822"/>
        <end position="1082"/>
    </location>
</feature>
<keyword evidence="12 24" id="KW-0472">Membrane</keyword>
<dbReference type="InterPro" id="IPR001759">
    <property type="entry name" value="PTX_dom"/>
</dbReference>
<dbReference type="InterPro" id="IPR057333">
    <property type="entry name" value="SEA_Gpr126"/>
</dbReference>
<dbReference type="Pfam" id="PF26574">
    <property type="entry name" value="GAIN_ADGRG2"/>
    <property type="match status" value="1"/>
</dbReference>
<comment type="subunit">
    <text evidence="21">Heterodimer of 2 chains generated by proteolytic processing; the large extracellular N-terminal fragment and the membrane-bound C-terminal fragment predominantly remain associated and non-covalently linked. Interacts with Laminin-2; this interaction stabilizes the receptor in an inactive state. Laminin-2 polymerization could facilitate ADGRG6-NTF removal, thereby exposing the tethered agonist to drive myelination. Interacts with PRNP. Interacts with ITGB1. Interacts with LRP1.</text>
</comment>
<dbReference type="SUPFAM" id="SSF49854">
    <property type="entry name" value="Spermadhesin, CUB domain"/>
    <property type="match status" value="1"/>
</dbReference>
<keyword evidence="14" id="KW-0675">Receptor</keyword>
<dbReference type="SUPFAM" id="SSF81321">
    <property type="entry name" value="Family A G protein-coupled receptor-like"/>
    <property type="match status" value="1"/>
</dbReference>
<keyword evidence="8" id="KW-0732">Signal</keyword>
<dbReference type="PROSITE" id="PS51828">
    <property type="entry name" value="PTX_2"/>
    <property type="match status" value="1"/>
</dbReference>
<evidence type="ECO:0000256" key="10">
    <source>
        <dbReference type="ARBA" id="ARBA00022989"/>
    </source>
</evidence>
<dbReference type="GO" id="GO:0007166">
    <property type="term" value="P:cell surface receptor signaling pathway"/>
    <property type="evidence" value="ECO:0007669"/>
    <property type="project" value="InterPro"/>
</dbReference>
<dbReference type="InterPro" id="IPR058857">
    <property type="entry name" value="GAIN_ADGRG2/6"/>
</dbReference>
<dbReference type="GO" id="GO:0022011">
    <property type="term" value="P:myelination in peripheral nervous system"/>
    <property type="evidence" value="ECO:0007669"/>
    <property type="project" value="TreeGrafter"/>
</dbReference>
<evidence type="ECO:0000259" key="26">
    <source>
        <dbReference type="PROSITE" id="PS50221"/>
    </source>
</evidence>
<dbReference type="PRINTS" id="PR00249">
    <property type="entry name" value="GPCRSECRETIN"/>
</dbReference>
<evidence type="ECO:0000313" key="29">
    <source>
        <dbReference type="EMBL" id="NXI56459.1"/>
    </source>
</evidence>
<evidence type="ECO:0000256" key="14">
    <source>
        <dbReference type="ARBA" id="ARBA00023170"/>
    </source>
</evidence>
<evidence type="ECO:0000256" key="15">
    <source>
        <dbReference type="ARBA" id="ARBA00023180"/>
    </source>
</evidence>
<evidence type="ECO:0000256" key="13">
    <source>
        <dbReference type="ARBA" id="ARBA00023157"/>
    </source>
</evidence>
<evidence type="ECO:0000256" key="18">
    <source>
        <dbReference type="ARBA" id="ARBA00080676"/>
    </source>
</evidence>
<feature type="disulfide bond" evidence="22">
    <location>
        <begin position="60"/>
        <end position="77"/>
    </location>
</feature>
<keyword evidence="11" id="KW-0297">G-protein coupled receptor</keyword>
<dbReference type="InterPro" id="IPR000859">
    <property type="entry name" value="CUB_dom"/>
</dbReference>
<feature type="domain" description="Pentraxin (PTX)" evidence="28">
    <location>
        <begin position="120"/>
        <end position="321"/>
    </location>
</feature>
<keyword evidence="9" id="KW-0106">Calcium</keyword>
<comment type="function">
    <text evidence="20">Adhesion G-protein coupled receptor (aGPCR) for steroid hormones, such as progesterone and 17alpha-hydroxyprogesterone (17OHP). Involved in many biological processes, such as myelination, sprouting angiogenesis, placenta, ear and cartilage development. Ligand binding causes a conformation change that triggers signaling via guanine nucleotide-binding proteins (G proteins) and modulates the activity of downstream effectors, such as adenylate cyclase. ADGRG6 is coupled to G(i) G alpha proteins and mediates inhibition of adenylate cyclase. Also able to couple to G(q) G proteins. Involved in myelination of the peripheral nervous system: required for differentiation of promyelinating Schwann cells and for normal myelination of axons. Also acts as a regulator of body length and bone mass. Acts as a regulator of blood-brain barrier formation in the central nervous system vie its association with LRP1 and ITGB1.</text>
</comment>
<dbReference type="InterPro" id="IPR000203">
    <property type="entry name" value="GPS"/>
</dbReference>
<keyword evidence="5" id="KW-0165">Cleavage on pair of basic residues</keyword>
<dbReference type="FunFam" id="2.60.220.50:FF:000006">
    <property type="entry name" value="Adhesion G-protein coupled receptor G6"/>
    <property type="match status" value="1"/>
</dbReference>
<evidence type="ECO:0000259" key="27">
    <source>
        <dbReference type="PROSITE" id="PS50261"/>
    </source>
</evidence>
<dbReference type="InterPro" id="IPR017981">
    <property type="entry name" value="GPCR_2-like_7TM"/>
</dbReference>
<feature type="non-terminal residue" evidence="29">
    <location>
        <position position="1155"/>
    </location>
</feature>
<dbReference type="FunFam" id="2.60.120.290:FF:000019">
    <property type="entry name" value="Adhesion G-protein coupled receptor G6"/>
    <property type="match status" value="1"/>
</dbReference>
<comment type="caution">
    <text evidence="29">The sequence shown here is derived from an EMBL/GenBank/DDBJ whole genome shotgun (WGS) entry which is preliminary data.</text>
</comment>
<dbReference type="CDD" id="cd00041">
    <property type="entry name" value="CUB"/>
    <property type="match status" value="1"/>
</dbReference>
<evidence type="ECO:0000256" key="24">
    <source>
        <dbReference type="SAM" id="Phobius"/>
    </source>
</evidence>
<sequence>AHGCYDCRIVLTDPSGVFTSPCFPSDYPNSQACKWIIRAPHGYIIQLTFIDFDIEEAPGCIYDSLTLDNGESPMNLCGITAKGLSYNSTGNEMIVSFKSDFSIQKKGFNASYVRIAVSLRNQKVIIPQVPDVDAVSVAETVSLPDLSQFTLCFEATKGSSDDNDDWKVFSYTDALSTELFSFGKTTKGHFLSISGTQCILENALPRNADFFTGTFQQLCVIGDSFSGSIGIYTKSTYHIVYCSGITGKVIPGNGRLVLGSNSDEVSSLNGDIYNFRLWNFTMNAQTLANLSCDVKGNIVDWENEFWSIPTSALKAENNLSCGSYLIPSSTIEPTSCANLGSLCQATVNATTPTPPTVTTNMPDTNRNDKPNNGGLFYRISITVFSSNSNSVSKVHDVVAEWLNRTFQNWNYTVYVVNISIHPGSIKDGAREKRSIKSFGVLALLVYNSTNNINLEEEDIRQKLINNNGTMEGGFKLHTVDVDPVEKCLAEENPPNYFWPDTRPTVTNFTFCHGSSVQTASRTCYLGLQNYTSYWGQPDLRNCTESATDIANQLLNLTGEGQQLTSDKVNDVVQKLKKIVNDEEIDESLGHTVVTIFSNILTSSDSVLAASSSEALKTIDALALKIQFTGPSMSISRRNLALGVSSINSTSFKGGSFSVSPQNNASDFQIDFEKDQTNAFASVVLPPSLLKNLSQDEFEVISRAQFTFFNKTGLFQDAENPANLTSFVVACSIGNITIQDLQDNVKITIKHTKIQEDPKPTCVFWDMKKNDGNGGWNSVGCQVDAESNENETVCLCNHLTHFGVLMDLQRTVTQIDPQNTRVLTFITYIGCGISAIFSAATLLTYIAFEKLRRDYPSKILMNLSTALLFLNLIFLLDGWIASFDIDGLCIAVAALLHFFLLATFTWMGLEAVHMYIALVKVFNTYIRRYILKFCIIGWGLPALVIAIVFASSNTNASQIYGKELYGKDANGQGGDDFCWIKNEVVFYVTCAGYFGIMFLMNVAMFIVVMVQICGRNGKRTNRSLKEEILRNLRSVVSLTFLLGMTWGFAFFAWGPLTLPFLYLFSIFNSLQGLFIFVFHCAMKENVQKQWRRHLCCGRFRLADNSDWSKTATNIIKKSSDNLGKSLSSSSIGSNSTYLTSKSKSTTNTYCKRNSHT</sequence>
<evidence type="ECO:0000256" key="5">
    <source>
        <dbReference type="ARBA" id="ARBA00022685"/>
    </source>
</evidence>
<feature type="domain" description="CUB" evidence="25">
    <location>
        <begin position="7"/>
        <end position="115"/>
    </location>
</feature>
<feature type="transmembrane region" description="Helical" evidence="24">
    <location>
        <begin position="824"/>
        <end position="847"/>
    </location>
</feature>
<keyword evidence="6 24" id="KW-0812">Transmembrane</keyword>
<keyword evidence="3" id="KW-1003">Cell membrane</keyword>
<dbReference type="InterPro" id="IPR057244">
    <property type="entry name" value="GAIN_B"/>
</dbReference>
<evidence type="ECO:0000256" key="17">
    <source>
        <dbReference type="ARBA" id="ARBA00069922"/>
    </source>
</evidence>
<dbReference type="PROSITE" id="PS50221">
    <property type="entry name" value="GAIN_B"/>
    <property type="match status" value="1"/>
</dbReference>
<evidence type="ECO:0000259" key="25">
    <source>
        <dbReference type="PROSITE" id="PS01180"/>
    </source>
</evidence>
<dbReference type="FunFam" id="1.20.1070.10:FF:000052">
    <property type="entry name" value="Adhesion G-protein coupled receptor G6"/>
    <property type="match status" value="1"/>
</dbReference>
<accession>A0A7K9U6V9</accession>
<dbReference type="GO" id="GO:0005886">
    <property type="term" value="C:plasma membrane"/>
    <property type="evidence" value="ECO:0007669"/>
    <property type="project" value="UniProtKB-SubCell"/>
</dbReference>
<evidence type="ECO:0000259" key="28">
    <source>
        <dbReference type="PROSITE" id="PS51828"/>
    </source>
</evidence>
<evidence type="ECO:0000256" key="6">
    <source>
        <dbReference type="ARBA" id="ARBA00022692"/>
    </source>
</evidence>
<evidence type="ECO:0000256" key="23">
    <source>
        <dbReference type="SAM" id="MobiDB-lite"/>
    </source>
</evidence>
<dbReference type="Proteomes" id="UP000579406">
    <property type="component" value="Unassembled WGS sequence"/>
</dbReference>
<dbReference type="CDD" id="cd15996">
    <property type="entry name" value="7tmB2_GPR126"/>
    <property type="match status" value="1"/>
</dbReference>
<dbReference type="Pfam" id="PF25307">
    <property type="entry name" value="SEA_Gpr126"/>
    <property type="match status" value="1"/>
</dbReference>
<feature type="non-terminal residue" evidence="29">
    <location>
        <position position="1"/>
    </location>
</feature>
<dbReference type="Gene3D" id="2.60.220.50">
    <property type="match status" value="1"/>
</dbReference>
<dbReference type="Pfam" id="PF00354">
    <property type="entry name" value="Pentaxin"/>
    <property type="match status" value="1"/>
</dbReference>
<organism evidence="29 30">
    <name type="scientific">Chloroceryle aenea</name>
    <name type="common">American pygmy kingfisher</name>
    <dbReference type="NCBI Taxonomy" id="176938"/>
    <lineage>
        <taxon>Eukaryota</taxon>
        <taxon>Metazoa</taxon>
        <taxon>Chordata</taxon>
        <taxon>Craniata</taxon>
        <taxon>Vertebrata</taxon>
        <taxon>Euteleostomi</taxon>
        <taxon>Archelosauria</taxon>
        <taxon>Archosauria</taxon>
        <taxon>Dinosauria</taxon>
        <taxon>Saurischia</taxon>
        <taxon>Theropoda</taxon>
        <taxon>Coelurosauria</taxon>
        <taxon>Aves</taxon>
        <taxon>Neognathae</taxon>
        <taxon>Neoaves</taxon>
        <taxon>Telluraves</taxon>
        <taxon>Coraciimorphae</taxon>
        <taxon>Coraciiformes</taxon>
        <taxon>Cerylidae</taxon>
        <taxon>Chloroceryle</taxon>
    </lineage>
</organism>
<dbReference type="InterPro" id="IPR046338">
    <property type="entry name" value="GAIN_dom_sf"/>
</dbReference>
<evidence type="ECO:0000256" key="16">
    <source>
        <dbReference type="ARBA" id="ARBA00023224"/>
    </source>
</evidence>
<proteinExistence type="inferred from homology"/>
<evidence type="ECO:0000256" key="19">
    <source>
        <dbReference type="ARBA" id="ARBA00082039"/>
    </source>
</evidence>
<keyword evidence="7" id="KW-0479">Metal-binding</keyword>
<dbReference type="SMART" id="SM00042">
    <property type="entry name" value="CUB"/>
    <property type="match status" value="1"/>
</dbReference>
<dbReference type="Gene3D" id="2.60.120.290">
    <property type="entry name" value="Spermadhesin, CUB domain"/>
    <property type="match status" value="1"/>
</dbReference>
<dbReference type="FunFam" id="2.60.120.200:FF:000050">
    <property type="entry name" value="Adhesion G protein-coupled receptor G6"/>
    <property type="match status" value="1"/>
</dbReference>
<name>A0A7K9U6V9_9AVES</name>
<dbReference type="PANTHER" id="PTHR12011:SF290">
    <property type="entry name" value="ADHESION G-PROTEIN COUPLED RECEPTOR G6"/>
    <property type="match status" value="1"/>
</dbReference>
<feature type="transmembrane region" description="Helical" evidence="24">
    <location>
        <begin position="1034"/>
        <end position="1053"/>
    </location>
</feature>
<dbReference type="Pfam" id="PF01825">
    <property type="entry name" value="GPS"/>
    <property type="match status" value="1"/>
</dbReference>